<feature type="zinc finger region" description="C3H1-type" evidence="6">
    <location>
        <begin position="36"/>
        <end position="57"/>
    </location>
</feature>
<dbReference type="Pfam" id="PF22628">
    <property type="entry name" value="zf-CCCH_10"/>
    <property type="match status" value="1"/>
</dbReference>
<dbReference type="Proteomes" id="UP000663866">
    <property type="component" value="Unassembled WGS sequence"/>
</dbReference>
<keyword evidence="2" id="KW-0677">Repeat</keyword>
<comment type="similarity">
    <text evidence="5">Belongs to the muscleblind family.</text>
</comment>
<keyword evidence="10" id="KW-1185">Reference proteome</keyword>
<dbReference type="GO" id="GO:0005737">
    <property type="term" value="C:cytoplasm"/>
    <property type="evidence" value="ECO:0007669"/>
    <property type="project" value="TreeGrafter"/>
</dbReference>
<proteinExistence type="inferred from homology"/>
<feature type="domain" description="C3H1-type" evidence="8">
    <location>
        <begin position="1"/>
        <end position="24"/>
    </location>
</feature>
<feature type="non-terminal residue" evidence="9">
    <location>
        <position position="1"/>
    </location>
</feature>
<dbReference type="GO" id="GO:0008270">
    <property type="term" value="F:zinc ion binding"/>
    <property type="evidence" value="ECO:0007669"/>
    <property type="project" value="UniProtKB-KW"/>
</dbReference>
<feature type="region of interest" description="Disordered" evidence="7">
    <location>
        <begin position="174"/>
        <end position="202"/>
    </location>
</feature>
<dbReference type="PANTHER" id="PTHR12675">
    <property type="entry name" value="MUSCLEBLIND-LIKE PROTEIN"/>
    <property type="match status" value="1"/>
</dbReference>
<evidence type="ECO:0000259" key="8">
    <source>
        <dbReference type="PROSITE" id="PS50103"/>
    </source>
</evidence>
<sequence length="202" mass="21437">VCSDFQHGQCLNTVDTCPFAHPQAHCPLDTDGLVIVCVDYVKGKCLRETCKYFHPPEHLVAQLKVVKAQSTAAVAQVFSNTAATIQYSPSTLQFVNPFTLNSSQSILTASNPTTYAYPQRTSTVSACSSPLQQQNVHDDDAAYANGYVSSYQAYPGAAIQTIYAQAPSMNLKDSSMMNSTSGDNAGRNGSSSSSSSSSAGVK</sequence>
<evidence type="ECO:0000313" key="9">
    <source>
        <dbReference type="EMBL" id="CAF4443971.1"/>
    </source>
</evidence>
<evidence type="ECO:0000256" key="7">
    <source>
        <dbReference type="SAM" id="MobiDB-lite"/>
    </source>
</evidence>
<dbReference type="InterPro" id="IPR000571">
    <property type="entry name" value="Znf_CCCH"/>
</dbReference>
<evidence type="ECO:0000256" key="3">
    <source>
        <dbReference type="ARBA" id="ARBA00022771"/>
    </source>
</evidence>
<dbReference type="PROSITE" id="PS50103">
    <property type="entry name" value="ZF_C3H1"/>
    <property type="match status" value="2"/>
</dbReference>
<evidence type="ECO:0000256" key="5">
    <source>
        <dbReference type="ARBA" id="ARBA00038226"/>
    </source>
</evidence>
<keyword evidence="1 6" id="KW-0479">Metal-binding</keyword>
<feature type="domain" description="C3H1-type" evidence="8">
    <location>
        <begin position="36"/>
        <end position="57"/>
    </location>
</feature>
<evidence type="ECO:0000313" key="10">
    <source>
        <dbReference type="Proteomes" id="UP000663866"/>
    </source>
</evidence>
<feature type="non-terminal residue" evidence="9">
    <location>
        <position position="202"/>
    </location>
</feature>
<feature type="compositionally biased region" description="Low complexity" evidence="7">
    <location>
        <begin position="190"/>
        <end position="202"/>
    </location>
</feature>
<gene>
    <name evidence="9" type="ORF">OVN521_LOCUS37473</name>
</gene>
<dbReference type="InterPro" id="IPR054429">
    <property type="entry name" value="Znf-CCCH_Muscleblind-like"/>
</dbReference>
<dbReference type="Gene3D" id="3.30.1370.210">
    <property type="match status" value="1"/>
</dbReference>
<evidence type="ECO:0000256" key="2">
    <source>
        <dbReference type="ARBA" id="ARBA00022737"/>
    </source>
</evidence>
<keyword evidence="4 6" id="KW-0862">Zinc</keyword>
<dbReference type="GO" id="GO:0043484">
    <property type="term" value="P:regulation of RNA splicing"/>
    <property type="evidence" value="ECO:0007669"/>
    <property type="project" value="TreeGrafter"/>
</dbReference>
<organism evidence="9 10">
    <name type="scientific">Rotaria magnacalcarata</name>
    <dbReference type="NCBI Taxonomy" id="392030"/>
    <lineage>
        <taxon>Eukaryota</taxon>
        <taxon>Metazoa</taxon>
        <taxon>Spiralia</taxon>
        <taxon>Gnathifera</taxon>
        <taxon>Rotifera</taxon>
        <taxon>Eurotatoria</taxon>
        <taxon>Bdelloidea</taxon>
        <taxon>Philodinida</taxon>
        <taxon>Philodinidae</taxon>
        <taxon>Rotaria</taxon>
    </lineage>
</organism>
<dbReference type="AlphaFoldDB" id="A0A820S001"/>
<feature type="zinc finger region" description="C3H1-type" evidence="6">
    <location>
        <begin position="1"/>
        <end position="24"/>
    </location>
</feature>
<dbReference type="EMBL" id="CAJOBG010045410">
    <property type="protein sequence ID" value="CAF4443971.1"/>
    <property type="molecule type" value="Genomic_DNA"/>
</dbReference>
<name>A0A820S001_9BILA</name>
<feature type="compositionally biased region" description="Polar residues" evidence="7">
    <location>
        <begin position="174"/>
        <end position="189"/>
    </location>
</feature>
<dbReference type="GO" id="GO:0003723">
    <property type="term" value="F:RNA binding"/>
    <property type="evidence" value="ECO:0007669"/>
    <property type="project" value="TreeGrafter"/>
</dbReference>
<protein>
    <recommendedName>
        <fullName evidence="8">C3H1-type domain-containing protein</fullName>
    </recommendedName>
</protein>
<accession>A0A820S001</accession>
<dbReference type="GO" id="GO:0005654">
    <property type="term" value="C:nucleoplasm"/>
    <property type="evidence" value="ECO:0007669"/>
    <property type="project" value="TreeGrafter"/>
</dbReference>
<evidence type="ECO:0000256" key="6">
    <source>
        <dbReference type="PROSITE-ProRule" id="PRU00723"/>
    </source>
</evidence>
<keyword evidence="3 6" id="KW-0863">Zinc-finger</keyword>
<comment type="caution">
    <text evidence="9">The sequence shown here is derived from an EMBL/GenBank/DDBJ whole genome shotgun (WGS) entry which is preliminary data.</text>
</comment>
<dbReference type="PANTHER" id="PTHR12675:SF12">
    <property type="entry name" value="PROTEIN MUSCLEBLIND"/>
    <property type="match status" value="1"/>
</dbReference>
<evidence type="ECO:0000256" key="1">
    <source>
        <dbReference type="ARBA" id="ARBA00022723"/>
    </source>
</evidence>
<evidence type="ECO:0000256" key="4">
    <source>
        <dbReference type="ARBA" id="ARBA00022833"/>
    </source>
</evidence>
<reference evidence="9" key="1">
    <citation type="submission" date="2021-02" db="EMBL/GenBank/DDBJ databases">
        <authorList>
            <person name="Nowell W R."/>
        </authorList>
    </citation>
    <scope>NUCLEOTIDE SEQUENCE</scope>
</reference>